<comment type="caution">
    <text evidence="1">The sequence shown here is derived from an EMBL/GenBank/DDBJ whole genome shotgun (WGS) entry which is preliminary data.</text>
</comment>
<dbReference type="Proteomes" id="UP001208534">
    <property type="component" value="Unassembled WGS sequence"/>
</dbReference>
<sequence length="96" mass="11155">MKHTHIDVDHCIQEALQGNIVYLDDNLYLVSAETALQQALIPEHVCCTAPYWVIGYKLPKPIQNQQELESLFTWHNFFTEFASNADEFKEFNPRGE</sequence>
<dbReference type="AlphaFoldDB" id="A0AAW5RCJ9"/>
<dbReference type="RefSeq" id="WP_262579346.1">
    <property type="nucleotide sequence ID" value="NZ_JAHPRE010000066.1"/>
</dbReference>
<accession>A0AAW5RCJ9</accession>
<organism evidence="1 2">
    <name type="scientific">Acinetobacter junii</name>
    <dbReference type="NCBI Taxonomy" id="40215"/>
    <lineage>
        <taxon>Bacteria</taxon>
        <taxon>Pseudomonadati</taxon>
        <taxon>Pseudomonadota</taxon>
        <taxon>Gammaproteobacteria</taxon>
        <taxon>Moraxellales</taxon>
        <taxon>Moraxellaceae</taxon>
        <taxon>Acinetobacter</taxon>
    </lineage>
</organism>
<protein>
    <submittedName>
        <fullName evidence="1">Uncharacterized protein</fullName>
    </submittedName>
</protein>
<evidence type="ECO:0000313" key="1">
    <source>
        <dbReference type="EMBL" id="MCU4398030.1"/>
    </source>
</evidence>
<proteinExistence type="predicted"/>
<gene>
    <name evidence="1" type="ORF">KTH64_13995</name>
</gene>
<dbReference type="EMBL" id="JAHPRE010000066">
    <property type="protein sequence ID" value="MCU4398030.1"/>
    <property type="molecule type" value="Genomic_DNA"/>
</dbReference>
<reference evidence="1" key="1">
    <citation type="submission" date="2021-06" db="EMBL/GenBank/DDBJ databases">
        <title>Propagation of a rapidly emergent carbapenem-resistant Acinetobacter baumannii lineage by various extra-hospital transmission networks.</title>
        <authorList>
            <person name="Calix J."/>
        </authorList>
    </citation>
    <scope>NUCLEOTIDE SEQUENCE</scope>
    <source>
        <strain evidence="1">WU_MDCI_Aw63</strain>
    </source>
</reference>
<evidence type="ECO:0000313" key="2">
    <source>
        <dbReference type="Proteomes" id="UP001208534"/>
    </source>
</evidence>
<name>A0AAW5RCJ9_ACIJU</name>